<dbReference type="Pfam" id="PF13715">
    <property type="entry name" value="CarbopepD_reg_2"/>
    <property type="match status" value="1"/>
</dbReference>
<dbReference type="RefSeq" id="WP_341700817.1">
    <property type="nucleotide sequence ID" value="NZ_JBBYHU010000022.1"/>
</dbReference>
<evidence type="ECO:0000313" key="1">
    <source>
        <dbReference type="EMBL" id="MEL1241603.1"/>
    </source>
</evidence>
<dbReference type="InterPro" id="IPR008969">
    <property type="entry name" value="CarboxyPept-like_regulatory"/>
</dbReference>
<sequence>MRYLFLFFFFTLTLQAQFRITGIVKESTSNKALPFASITTNNGINSISDVDGKFEIICSKPIAYFYVSYIGYHKTKIDIQNNNLFFNIKLIQNTDELKEVVIATQNQANAIIKKTIALKDTNNPEKKLANFTFKTYNKLIVSANPDSISGKIDSLIVKKTRDGVYMKLDSTNYKFKSIVNKRHVFQTEKVSLFQFNNNKLKETILGAKMAGLKQPLYEIIAFNLQSFSVYDTKYELFETKYNSPIAQDALKDYNYKLLDTVAINGRNAYMIYFKNKKKSKAKGLEGILYIDQNNFAVAKAIMRIRGLLDISGTHEFEYLADENLWFPTNKNFRIVKGQNDDDINFLGGTIQFDGDMENDFSSRKKQPSDYIFLRSDSRIFDFEKNTNSNIVNQSSFAVAIEKNAFNKEASFWDSYRKDNFDIRNQRTYSELDSIAIRKKIAHRVQFGKKVINGYLPIGFFDMDLRKLFSYNNYEGFRLGLGGVTNERLSKYFRIEGYYAYGTKDGIFKGSIGAAAKIDSESNSWFGFSYTDDVREIASTSFSIEKKPFKIYDPRPINISTFYNYVSWKSYFETKKIPKTESIWELNHSEIQPKFDYTFDNNNKLYTNYTMTTAMVSLQWSPFSDFMQTPTGPVEIEKRFPKFTFQYTQSLGRIWNNDFDFSKFDFKTEYEKKYLNGQKTSLLFQAGYAFGDIPLTHLYNTSPNNITKETVIQRITFGGKNSFETMFFNEFFSNKYALFQFKHAFNRVTLLKKIKPSLVLVSRMAWGNLNNPDQHLGLDFKTLDRGFFESGIELNQIFNGLGLTAFYRYGPNQLPKFEDNIAIKLSYVLNLGF</sequence>
<accession>A0ABU9HN87</accession>
<keyword evidence="2" id="KW-1185">Reference proteome</keyword>
<dbReference type="SUPFAM" id="SSF49464">
    <property type="entry name" value="Carboxypeptidase regulatory domain-like"/>
    <property type="match status" value="1"/>
</dbReference>
<comment type="caution">
    <text evidence="1">The sequence shown here is derived from an EMBL/GenBank/DDBJ whole genome shotgun (WGS) entry which is preliminary data.</text>
</comment>
<dbReference type="EMBL" id="JBBYHU010000022">
    <property type="protein sequence ID" value="MEL1241603.1"/>
    <property type="molecule type" value="Genomic_DNA"/>
</dbReference>
<organism evidence="1 2">
    <name type="scientific">Flavobacterium flavipallidum</name>
    <dbReference type="NCBI Taxonomy" id="3139140"/>
    <lineage>
        <taxon>Bacteria</taxon>
        <taxon>Pseudomonadati</taxon>
        <taxon>Bacteroidota</taxon>
        <taxon>Flavobacteriia</taxon>
        <taxon>Flavobacteriales</taxon>
        <taxon>Flavobacteriaceae</taxon>
        <taxon>Flavobacterium</taxon>
    </lineage>
</organism>
<dbReference type="Pfam" id="PF18939">
    <property type="entry name" value="DUF5686"/>
    <property type="match status" value="1"/>
</dbReference>
<evidence type="ECO:0000313" key="2">
    <source>
        <dbReference type="Proteomes" id="UP001398556"/>
    </source>
</evidence>
<protein>
    <submittedName>
        <fullName evidence="1">DUF5686 family protein</fullName>
    </submittedName>
</protein>
<reference evidence="1 2" key="1">
    <citation type="submission" date="2024-04" db="EMBL/GenBank/DDBJ databases">
        <title>Flavobacterium sp. DGU99 16S ribosomal RNA gene Genome sequencing and assembly.</title>
        <authorList>
            <person name="Park S."/>
        </authorList>
    </citation>
    <scope>NUCLEOTIDE SEQUENCE [LARGE SCALE GENOMIC DNA]</scope>
    <source>
        <strain evidence="1 2">DGU99</strain>
    </source>
</reference>
<gene>
    <name evidence="1" type="ORF">AAEO59_11135</name>
</gene>
<dbReference type="InterPro" id="IPR043741">
    <property type="entry name" value="DUF5686"/>
</dbReference>
<proteinExistence type="predicted"/>
<dbReference type="Proteomes" id="UP001398556">
    <property type="component" value="Unassembled WGS sequence"/>
</dbReference>
<name>A0ABU9HN87_9FLAO</name>